<dbReference type="PROSITE" id="PS00107">
    <property type="entry name" value="PROTEIN_KINASE_ATP"/>
    <property type="match status" value="1"/>
</dbReference>
<gene>
    <name evidence="10" type="ORF">IRI77_32420</name>
</gene>
<keyword evidence="6" id="KW-0175">Coiled coil</keyword>
<keyword evidence="8" id="KW-0812">Transmembrane</keyword>
<dbReference type="InterPro" id="IPR000719">
    <property type="entry name" value="Prot_kinase_dom"/>
</dbReference>
<evidence type="ECO:0000313" key="10">
    <source>
        <dbReference type="EMBL" id="QOY87414.1"/>
    </source>
</evidence>
<dbReference type="SMART" id="SM00220">
    <property type="entry name" value="S_TKc"/>
    <property type="match status" value="1"/>
</dbReference>
<evidence type="ECO:0000256" key="7">
    <source>
        <dbReference type="SAM" id="MobiDB-lite"/>
    </source>
</evidence>
<dbReference type="Gene3D" id="3.30.200.20">
    <property type="entry name" value="Phosphorylase Kinase, domain 1"/>
    <property type="match status" value="1"/>
</dbReference>
<dbReference type="PANTHER" id="PTHR43289">
    <property type="entry name" value="MITOGEN-ACTIVATED PROTEIN KINASE KINASE KINASE 20-RELATED"/>
    <property type="match status" value="1"/>
</dbReference>
<dbReference type="PROSITE" id="PS50011">
    <property type="entry name" value="PROTEIN_KINASE_DOM"/>
    <property type="match status" value="1"/>
</dbReference>
<dbReference type="SUPFAM" id="SSF56112">
    <property type="entry name" value="Protein kinase-like (PK-like)"/>
    <property type="match status" value="1"/>
</dbReference>
<dbReference type="Pfam" id="PF00069">
    <property type="entry name" value="Pkinase"/>
    <property type="match status" value="1"/>
</dbReference>
<dbReference type="GO" id="GO:0004674">
    <property type="term" value="F:protein serine/threonine kinase activity"/>
    <property type="evidence" value="ECO:0007669"/>
    <property type="project" value="TreeGrafter"/>
</dbReference>
<evidence type="ECO:0000256" key="2">
    <source>
        <dbReference type="ARBA" id="ARBA00022741"/>
    </source>
</evidence>
<accession>A0A7S7SJN2</accession>
<evidence type="ECO:0000256" key="4">
    <source>
        <dbReference type="ARBA" id="ARBA00022840"/>
    </source>
</evidence>
<keyword evidence="8" id="KW-1133">Transmembrane helix</keyword>
<dbReference type="InterPro" id="IPR008271">
    <property type="entry name" value="Ser/Thr_kinase_AS"/>
</dbReference>
<dbReference type="RefSeq" id="WP_194449083.1">
    <property type="nucleotide sequence ID" value="NZ_CP063849.1"/>
</dbReference>
<evidence type="ECO:0000256" key="5">
    <source>
        <dbReference type="PROSITE-ProRule" id="PRU10141"/>
    </source>
</evidence>
<dbReference type="InterPro" id="IPR019734">
    <property type="entry name" value="TPR_rpt"/>
</dbReference>
<dbReference type="PANTHER" id="PTHR43289:SF34">
    <property type="entry name" value="SERINE_THREONINE-PROTEIN KINASE YBDM-RELATED"/>
    <property type="match status" value="1"/>
</dbReference>
<keyword evidence="3 10" id="KW-0418">Kinase</keyword>
<feature type="coiled-coil region" evidence="6">
    <location>
        <begin position="693"/>
        <end position="723"/>
    </location>
</feature>
<keyword evidence="8" id="KW-0472">Membrane</keyword>
<dbReference type="InterPro" id="IPR011990">
    <property type="entry name" value="TPR-like_helical_dom_sf"/>
</dbReference>
<feature type="binding site" evidence="5">
    <location>
        <position position="111"/>
    </location>
    <ligand>
        <name>ATP</name>
        <dbReference type="ChEBI" id="CHEBI:30616"/>
    </ligand>
</feature>
<feature type="region of interest" description="Disordered" evidence="7">
    <location>
        <begin position="291"/>
        <end position="327"/>
    </location>
</feature>
<dbReference type="Pfam" id="PF13374">
    <property type="entry name" value="TPR_10"/>
    <property type="match status" value="1"/>
</dbReference>
<dbReference type="SUPFAM" id="SSF48452">
    <property type="entry name" value="TPR-like"/>
    <property type="match status" value="1"/>
</dbReference>
<dbReference type="Proteomes" id="UP000593892">
    <property type="component" value="Chromosome"/>
</dbReference>
<dbReference type="CDD" id="cd14014">
    <property type="entry name" value="STKc_PknB_like"/>
    <property type="match status" value="1"/>
</dbReference>
<proteinExistence type="predicted"/>
<dbReference type="Gene3D" id="1.25.40.10">
    <property type="entry name" value="Tetratricopeptide repeat domain"/>
    <property type="match status" value="2"/>
</dbReference>
<evidence type="ECO:0000256" key="6">
    <source>
        <dbReference type="SAM" id="Coils"/>
    </source>
</evidence>
<organism evidence="10 11">
    <name type="scientific">Paludibaculum fermentans</name>
    <dbReference type="NCBI Taxonomy" id="1473598"/>
    <lineage>
        <taxon>Bacteria</taxon>
        <taxon>Pseudomonadati</taxon>
        <taxon>Acidobacteriota</taxon>
        <taxon>Terriglobia</taxon>
        <taxon>Bryobacterales</taxon>
        <taxon>Bryobacteraceae</taxon>
        <taxon>Paludibaculum</taxon>
    </lineage>
</organism>
<evidence type="ECO:0000256" key="8">
    <source>
        <dbReference type="SAM" id="Phobius"/>
    </source>
</evidence>
<reference evidence="10 11" key="1">
    <citation type="submission" date="2020-10" db="EMBL/GenBank/DDBJ databases">
        <title>Complete genome sequence of Paludibaculum fermentans P105T, a facultatively anaerobic acidobacterium capable of dissimilatory Fe(III) reduction.</title>
        <authorList>
            <person name="Dedysh S.N."/>
            <person name="Beletsky A.V."/>
            <person name="Kulichevskaya I.S."/>
            <person name="Mardanov A.V."/>
            <person name="Ravin N.V."/>
        </authorList>
    </citation>
    <scope>NUCLEOTIDE SEQUENCE [LARGE SCALE GENOMIC DNA]</scope>
    <source>
        <strain evidence="10 11">P105</strain>
    </source>
</reference>
<dbReference type="KEGG" id="pfer:IRI77_32420"/>
<name>A0A7S7SJN2_PALFE</name>
<evidence type="ECO:0000259" key="9">
    <source>
        <dbReference type="PROSITE" id="PS50011"/>
    </source>
</evidence>
<evidence type="ECO:0000256" key="3">
    <source>
        <dbReference type="ARBA" id="ARBA00022777"/>
    </source>
</evidence>
<dbReference type="SMART" id="SM00028">
    <property type="entry name" value="TPR"/>
    <property type="match status" value="3"/>
</dbReference>
<keyword evidence="11" id="KW-1185">Reference proteome</keyword>
<evidence type="ECO:0000256" key="1">
    <source>
        <dbReference type="ARBA" id="ARBA00022679"/>
    </source>
</evidence>
<keyword evidence="4 5" id="KW-0067">ATP-binding</keyword>
<feature type="domain" description="Protein kinase" evidence="9">
    <location>
        <begin position="80"/>
        <end position="372"/>
    </location>
</feature>
<dbReference type="Gene3D" id="1.10.510.10">
    <property type="entry name" value="Transferase(Phosphotransferase) domain 1"/>
    <property type="match status" value="1"/>
</dbReference>
<keyword evidence="1" id="KW-0808">Transferase</keyword>
<dbReference type="PROSITE" id="PS00108">
    <property type="entry name" value="PROTEIN_KINASE_ST"/>
    <property type="match status" value="1"/>
</dbReference>
<keyword evidence="2 5" id="KW-0547">Nucleotide-binding</keyword>
<evidence type="ECO:0000313" key="11">
    <source>
        <dbReference type="Proteomes" id="UP000593892"/>
    </source>
</evidence>
<dbReference type="AlphaFoldDB" id="A0A7S7SJN2"/>
<dbReference type="InterPro" id="IPR011009">
    <property type="entry name" value="Kinase-like_dom_sf"/>
</dbReference>
<dbReference type="EMBL" id="CP063849">
    <property type="protein sequence ID" value="QOY87414.1"/>
    <property type="molecule type" value="Genomic_DNA"/>
</dbReference>
<sequence length="844" mass="93245">MTAERWARVKAIFGHALEIPPAERSAYIEESSEDPEIREEVESLLAAADEAGAFIEQPALAPPAASATEFPAPGDRVGIYSIIQKVGEGGMGSVFQALRDDGEFRRLVAVKILKRGMDTDHVLRRFENEKQILAHFDHPHIAKVLDAGVTPDQRPFFVMEFYAAQPIDTYCHEKRLSIDQRLELFQKVCGAVEYAHRNLIVHRDLKPGNILVTAEGEPRLLDFGIAKVLTDEGKMTRAGVHLMTPEYASPEQIKGDPVNTATDIYSLGVMLYEILTGAHPFPGRRNGTFPLAPADLDQPPRAPSTRVKTHAGRAHDEQAEPPALPGGMSSIQRWSGSLRGDLDNIVLKALDPDVSRRYPSVEQLSADIDRYLHGLPVSAAGDSFLYLMRKFARRNWLAVSSAALVVLALAIGLTVASYQARVARRERARAEQREGEVRQLAQTLIFDLHDAIRNLPGATPVRQELLKKATRALDSLAKGATNSLDLRLELSDAYVRLGSVEGSPSESNLGDSRAALQGYLKAKELLDAIPEKDRNPEVLGRLADVYDRIGEVLRNVGERANGNDHSARSIAFREKAAALQPTSIPAQRSLAIAYFTGSRLAVDTGQYEEAERLAQQALKTFQVVYDSNRASERGRYNLALSLKSLAALRSHAQNPQGALELSKRAIELDKLQVQAKPNDLSAKLDLAIDYSELAEAEAKLGQNEQAVRDYEQSRTLREELLKRDVKNARLKDRTAFINRQEGLLLIDLNRRPEAFKLLQRALALQLELMATSNDVEGRTRLAESRGALGMWYCADGQKAEGLPMLKGAVAEFQAVDQSQQLSSPDQAMRRHLEERLANCSKSGK</sequence>
<dbReference type="InterPro" id="IPR017441">
    <property type="entry name" value="Protein_kinase_ATP_BS"/>
</dbReference>
<dbReference type="GO" id="GO:0005524">
    <property type="term" value="F:ATP binding"/>
    <property type="evidence" value="ECO:0007669"/>
    <property type="project" value="UniProtKB-UniRule"/>
</dbReference>
<feature type="transmembrane region" description="Helical" evidence="8">
    <location>
        <begin position="396"/>
        <end position="418"/>
    </location>
</feature>
<protein>
    <submittedName>
        <fullName evidence="10">Protein kinase</fullName>
    </submittedName>
</protein>